<organism evidence="1">
    <name type="scientific">Carnobacterium maltaromaticum</name>
    <name type="common">Carnobacterium piscicola</name>
    <dbReference type="NCBI Taxonomy" id="2751"/>
    <lineage>
        <taxon>Bacteria</taxon>
        <taxon>Bacillati</taxon>
        <taxon>Bacillota</taxon>
        <taxon>Bacilli</taxon>
        <taxon>Lactobacillales</taxon>
        <taxon>Carnobacteriaceae</taxon>
        <taxon>Carnobacterium</taxon>
    </lineage>
</organism>
<dbReference type="AlphaFoldDB" id="E1U2R8"/>
<evidence type="ECO:0000313" key="1">
    <source>
        <dbReference type="EMBL" id="ADO17954.1"/>
    </source>
</evidence>
<protein>
    <submittedName>
        <fullName evidence="1">Uncharacterized protein</fullName>
    </submittedName>
</protein>
<sequence length="83" mass="9991">MEKIKDFYESVGYYKAMGQVLSLVVDNQECSVEDFILKFELNVKEFRKYVDVSEYCTIDNDFHNWYEAAQEMWVSEKYTSEED</sequence>
<dbReference type="GeneID" id="83607575"/>
<proteinExistence type="predicted"/>
<name>E1U2R8_CARML</name>
<reference evidence="1" key="2">
    <citation type="journal article" date="2010" name="Probiotics Antimicrob. Proteins">
        <title>Cloning and characterization of the gene cluster involved in the production of the circular bacteriocin carnocyclin A.</title>
        <authorList>
            <person name="van Belkum M.J."/>
            <person name="Martin-Visscher L.A."/>
            <person name="Vederas J.C."/>
        </authorList>
    </citation>
    <scope>NUCLEOTIDE SEQUENCE</scope>
    <source>
        <strain evidence="1">UAL307</strain>
    </source>
</reference>
<accession>E1U2R8</accession>
<dbReference type="RefSeq" id="WP_229251476.1">
    <property type="nucleotide sequence ID" value="NZ_LHUF01000002.1"/>
</dbReference>
<reference evidence="1" key="1">
    <citation type="journal article" date="2008" name="Appl. Environ. Microbiol.">
        <title>Isolation and characterization of carnocyclin a, a novel circular bacteriocin produced by Carnobacterium maltaromaticum UAL307.</title>
        <authorList>
            <person name="Martin-Visscher L.A."/>
            <person name="van Belkum M.J."/>
            <person name="Garneau-Tsodikova S."/>
            <person name="Whittal R.M."/>
            <person name="Zheng J."/>
            <person name="McMullen L.M."/>
            <person name="Vederas J.C."/>
        </authorList>
    </citation>
    <scope>NUCLEOTIDE SEQUENCE</scope>
    <source>
        <strain evidence="1">UAL307</strain>
    </source>
</reference>
<dbReference type="EMBL" id="EU624394">
    <property type="protein sequence ID" value="ADO17954.1"/>
    <property type="molecule type" value="Genomic_DNA"/>
</dbReference>